<evidence type="ECO:0000259" key="2">
    <source>
        <dbReference type="PROSITE" id="PS50003"/>
    </source>
</evidence>
<dbReference type="EMBL" id="JARO02010833">
    <property type="protein sequence ID" value="KPP60370.1"/>
    <property type="molecule type" value="Genomic_DNA"/>
</dbReference>
<dbReference type="PROSITE" id="PS50003">
    <property type="entry name" value="PH_DOMAIN"/>
    <property type="match status" value="1"/>
</dbReference>
<dbReference type="PANTHER" id="PTHR45845:SF4">
    <property type="entry name" value="PLECKSTRIN HOMOLOGY DOMAIN CONTAINING, FAMILY G (WITH RHOGEF DOMAIN) MEMBER 4"/>
    <property type="match status" value="1"/>
</dbReference>
<organism evidence="3 4">
    <name type="scientific">Scleropages formosus</name>
    <name type="common">Asian bonytongue</name>
    <name type="synonym">Osteoglossum formosum</name>
    <dbReference type="NCBI Taxonomy" id="113540"/>
    <lineage>
        <taxon>Eukaryota</taxon>
        <taxon>Metazoa</taxon>
        <taxon>Chordata</taxon>
        <taxon>Craniata</taxon>
        <taxon>Vertebrata</taxon>
        <taxon>Euteleostomi</taxon>
        <taxon>Actinopterygii</taxon>
        <taxon>Neopterygii</taxon>
        <taxon>Teleostei</taxon>
        <taxon>Osteoglossocephala</taxon>
        <taxon>Osteoglossomorpha</taxon>
        <taxon>Osteoglossiformes</taxon>
        <taxon>Osteoglossidae</taxon>
        <taxon>Scleropages</taxon>
    </lineage>
</organism>
<dbReference type="InterPro" id="IPR001849">
    <property type="entry name" value="PH_domain"/>
</dbReference>
<comment type="caution">
    <text evidence="3">The sequence shown here is derived from an EMBL/GenBank/DDBJ whole genome shotgun (WGS) entry which is preliminary data.</text>
</comment>
<feature type="domain" description="PH" evidence="2">
    <location>
        <begin position="83"/>
        <end position="188"/>
    </location>
</feature>
<dbReference type="InterPro" id="IPR011993">
    <property type="entry name" value="PH-like_dom_sf"/>
</dbReference>
<keyword evidence="1" id="KW-0732">Signal</keyword>
<reference evidence="3 4" key="1">
    <citation type="submission" date="2015-08" db="EMBL/GenBank/DDBJ databases">
        <title>The genome of the Asian arowana (Scleropages formosus).</title>
        <authorList>
            <person name="Tan M.H."/>
            <person name="Gan H.M."/>
            <person name="Croft L.J."/>
            <person name="Austin C.M."/>
        </authorList>
    </citation>
    <scope>NUCLEOTIDE SEQUENCE [LARGE SCALE GENOMIC DNA]</scope>
    <source>
        <strain evidence="3">Aro1</strain>
    </source>
</reference>
<proteinExistence type="predicted"/>
<evidence type="ECO:0000313" key="4">
    <source>
        <dbReference type="Proteomes" id="UP000034805"/>
    </source>
</evidence>
<feature type="signal peptide" evidence="1">
    <location>
        <begin position="1"/>
        <end position="25"/>
    </location>
</feature>
<protein>
    <recommendedName>
        <fullName evidence="2">PH domain-containing protein</fullName>
    </recommendedName>
</protein>
<accession>A0A0P7TRK2</accession>
<dbReference type="Pfam" id="PF22697">
    <property type="entry name" value="SOS1_NGEF_PH"/>
    <property type="match status" value="1"/>
</dbReference>
<feature type="chain" id="PRO_5006143042" description="PH domain-containing protein" evidence="1">
    <location>
        <begin position="26"/>
        <end position="255"/>
    </location>
</feature>
<dbReference type="SUPFAM" id="SSF50729">
    <property type="entry name" value="PH domain-like"/>
    <property type="match status" value="1"/>
</dbReference>
<name>A0A0P7TRK2_SCLFO</name>
<dbReference type="AlphaFoldDB" id="A0A0P7TRK2"/>
<evidence type="ECO:0000313" key="3">
    <source>
        <dbReference type="EMBL" id="KPP60370.1"/>
    </source>
</evidence>
<dbReference type="InterPro" id="IPR052231">
    <property type="entry name" value="Rho_GEF_signaling-related"/>
</dbReference>
<gene>
    <name evidence="3" type="ORF">Z043_121640</name>
</gene>
<dbReference type="Proteomes" id="UP000034805">
    <property type="component" value="Unassembled WGS sequence"/>
</dbReference>
<evidence type="ECO:0000256" key="1">
    <source>
        <dbReference type="SAM" id="SignalP"/>
    </source>
</evidence>
<dbReference type="InterPro" id="IPR055251">
    <property type="entry name" value="SOS1_NGEF_PH"/>
</dbReference>
<dbReference type="PANTHER" id="PTHR45845">
    <property type="entry name" value="RHO GUANINE NUCLEOTIDE EXCHANGE FACTOR-RELATED"/>
    <property type="match status" value="1"/>
</dbReference>
<dbReference type="SMART" id="SM00233">
    <property type="entry name" value="PH"/>
    <property type="match status" value="1"/>
</dbReference>
<sequence length="255" mass="28306">MRGRRAVKLPILPPLSALAFPQCLAAPTQRLSQYCEALEELGSLNSAPEAALSTLRHIHRHGEDLRASDLIVGCPVPVAERGELVRQGELLVCSGARRRKAGLRCVFLYRHFLILTKTKTPSLGRTVYSFKHSIKVGEMGLTQCVGEEGVKFEVWVRQASRMRDCLTLQAQSSDERTAWTHDIAQLLWTHAIHNTELCLKESLCMGVSSKLLLDVTGAHSTSDLDSSYSLNDRGTAHTRARRTIATVRESRAHVK</sequence>
<dbReference type="Gene3D" id="2.30.29.30">
    <property type="entry name" value="Pleckstrin-homology domain (PH domain)/Phosphotyrosine-binding domain (PTB)"/>
    <property type="match status" value="1"/>
</dbReference>